<evidence type="ECO:0000259" key="11">
    <source>
        <dbReference type="Pfam" id="PF00999"/>
    </source>
</evidence>
<dbReference type="Proteomes" id="UP001458946">
    <property type="component" value="Unassembled WGS sequence"/>
</dbReference>
<keyword evidence="13" id="KW-1185">Reference proteome</keyword>
<evidence type="ECO:0000256" key="6">
    <source>
        <dbReference type="ARBA" id="ARBA00023053"/>
    </source>
</evidence>
<feature type="transmembrane region" description="Helical" evidence="10">
    <location>
        <begin position="25"/>
        <end position="49"/>
    </location>
</feature>
<evidence type="ECO:0000256" key="10">
    <source>
        <dbReference type="SAM" id="Phobius"/>
    </source>
</evidence>
<evidence type="ECO:0000256" key="3">
    <source>
        <dbReference type="ARBA" id="ARBA00022475"/>
    </source>
</evidence>
<comment type="caution">
    <text evidence="12">The sequence shown here is derived from an EMBL/GenBank/DDBJ whole genome shotgun (WGS) entry which is preliminary data.</text>
</comment>
<evidence type="ECO:0000256" key="1">
    <source>
        <dbReference type="ARBA" id="ARBA00004651"/>
    </source>
</evidence>
<feature type="transmembrane region" description="Helical" evidence="10">
    <location>
        <begin position="101"/>
        <end position="122"/>
    </location>
</feature>
<dbReference type="InterPro" id="IPR006153">
    <property type="entry name" value="Cation/H_exchanger_TM"/>
</dbReference>
<keyword evidence="2" id="KW-0813">Transport</keyword>
<evidence type="ECO:0000256" key="4">
    <source>
        <dbReference type="ARBA" id="ARBA00022692"/>
    </source>
</evidence>
<organism evidence="12 13">
    <name type="scientific">Deinococcus xinjiangensis</name>
    <dbReference type="NCBI Taxonomy" id="457454"/>
    <lineage>
        <taxon>Bacteria</taxon>
        <taxon>Thermotogati</taxon>
        <taxon>Deinococcota</taxon>
        <taxon>Deinococci</taxon>
        <taxon>Deinococcales</taxon>
        <taxon>Deinococcaceae</taxon>
        <taxon>Deinococcus</taxon>
    </lineage>
</organism>
<evidence type="ECO:0000256" key="7">
    <source>
        <dbReference type="ARBA" id="ARBA00023065"/>
    </source>
</evidence>
<reference evidence="12 13" key="1">
    <citation type="submission" date="2024-02" db="EMBL/GenBank/DDBJ databases">
        <title>Deinococcus xinjiangensis NBRC 107630.</title>
        <authorList>
            <person name="Ichikawa N."/>
            <person name="Katano-Makiyama Y."/>
            <person name="Hidaka K."/>
        </authorList>
    </citation>
    <scope>NUCLEOTIDE SEQUENCE [LARGE SCALE GENOMIC DNA]</scope>
    <source>
        <strain evidence="12 13">NBRC 107630</strain>
    </source>
</reference>
<keyword evidence="5 10" id="KW-1133">Transmembrane helix</keyword>
<gene>
    <name evidence="12" type="ORF">Dxin01_01661</name>
</gene>
<keyword evidence="4 10" id="KW-0812">Transmembrane</keyword>
<evidence type="ECO:0000313" key="13">
    <source>
        <dbReference type="Proteomes" id="UP001458946"/>
    </source>
</evidence>
<evidence type="ECO:0000256" key="5">
    <source>
        <dbReference type="ARBA" id="ARBA00022989"/>
    </source>
</evidence>
<evidence type="ECO:0000256" key="2">
    <source>
        <dbReference type="ARBA" id="ARBA00022448"/>
    </source>
</evidence>
<name>A0ABP9VDY1_9DEIO</name>
<dbReference type="PANTHER" id="PTHR10110">
    <property type="entry name" value="SODIUM/HYDROGEN EXCHANGER"/>
    <property type="match status" value="1"/>
</dbReference>
<proteinExistence type="predicted"/>
<keyword evidence="8 10" id="KW-0472">Membrane</keyword>
<keyword evidence="7" id="KW-0406">Ion transport</keyword>
<evidence type="ECO:0000313" key="12">
    <source>
        <dbReference type="EMBL" id="GAA5501922.1"/>
    </source>
</evidence>
<sequence length="232" mass="25673">MAFTLIGLQLAPIRANVPTPEQGKMLLGSLLILLVVILARLVWAALYMLYERSSLTGKERYQPLSKRGELAIGWAGMRGIVTLAAALALPENFPERDFILLTAFVVVLGTLLIQGLTLRPLLVWLNLPKDDLVENEVKLARAATLKAALYALKDETSPEADMLRAEYKSAPTFARTGNDLTELPRNALRRETLTYSRLALDKLRNAGTIGDDAYWQVQGELDVFEVAIGPRE</sequence>
<accession>A0ABP9VDY1</accession>
<evidence type="ECO:0000256" key="9">
    <source>
        <dbReference type="ARBA" id="ARBA00023201"/>
    </source>
</evidence>
<comment type="subcellular location">
    <subcellularLocation>
        <location evidence="1">Cell membrane</location>
        <topology evidence="1">Multi-pass membrane protein</topology>
    </subcellularLocation>
</comment>
<keyword evidence="3" id="KW-1003">Cell membrane</keyword>
<dbReference type="PANTHER" id="PTHR10110:SF86">
    <property type="entry name" value="SODIUM_HYDROGEN EXCHANGER 7"/>
    <property type="match status" value="1"/>
</dbReference>
<feature type="domain" description="Cation/H+ exchanger transmembrane" evidence="11">
    <location>
        <begin position="3"/>
        <end position="124"/>
    </location>
</feature>
<protein>
    <recommendedName>
        <fullName evidence="11">Cation/H+ exchanger transmembrane domain-containing protein</fullName>
    </recommendedName>
</protein>
<dbReference type="Pfam" id="PF00999">
    <property type="entry name" value="Na_H_Exchanger"/>
    <property type="match status" value="1"/>
</dbReference>
<keyword evidence="6" id="KW-0915">Sodium</keyword>
<dbReference type="InterPro" id="IPR018422">
    <property type="entry name" value="Cation/H_exchanger_CPA1"/>
</dbReference>
<keyword evidence="9" id="KW-0739">Sodium transport</keyword>
<feature type="transmembrane region" description="Helical" evidence="10">
    <location>
        <begin position="70"/>
        <end position="89"/>
    </location>
</feature>
<dbReference type="EMBL" id="BAABRN010000015">
    <property type="protein sequence ID" value="GAA5501922.1"/>
    <property type="molecule type" value="Genomic_DNA"/>
</dbReference>
<evidence type="ECO:0000256" key="8">
    <source>
        <dbReference type="ARBA" id="ARBA00023136"/>
    </source>
</evidence>